<name>B9RTU7_RICCO</name>
<dbReference type="InParanoid" id="B9RTU7"/>
<dbReference type="InterPro" id="IPR032861">
    <property type="entry name" value="TAXi_N"/>
</dbReference>
<organism evidence="6 7">
    <name type="scientific">Ricinus communis</name>
    <name type="common">Castor bean</name>
    <dbReference type="NCBI Taxonomy" id="3988"/>
    <lineage>
        <taxon>Eukaryota</taxon>
        <taxon>Viridiplantae</taxon>
        <taxon>Streptophyta</taxon>
        <taxon>Embryophyta</taxon>
        <taxon>Tracheophyta</taxon>
        <taxon>Spermatophyta</taxon>
        <taxon>Magnoliopsida</taxon>
        <taxon>eudicotyledons</taxon>
        <taxon>Gunneridae</taxon>
        <taxon>Pentapetalae</taxon>
        <taxon>rosids</taxon>
        <taxon>fabids</taxon>
        <taxon>Malpighiales</taxon>
        <taxon>Euphorbiaceae</taxon>
        <taxon>Acalyphoideae</taxon>
        <taxon>Acalypheae</taxon>
        <taxon>Ricinus</taxon>
    </lineage>
</organism>
<evidence type="ECO:0000313" key="7">
    <source>
        <dbReference type="Proteomes" id="UP000008311"/>
    </source>
</evidence>
<reference evidence="7" key="1">
    <citation type="journal article" date="2010" name="Nat. Biotechnol.">
        <title>Draft genome sequence of the oilseed species Ricinus communis.</title>
        <authorList>
            <person name="Chan A.P."/>
            <person name="Crabtree J."/>
            <person name="Zhao Q."/>
            <person name="Lorenzi H."/>
            <person name="Orvis J."/>
            <person name="Puiu D."/>
            <person name="Melake-Berhan A."/>
            <person name="Jones K.M."/>
            <person name="Redman J."/>
            <person name="Chen G."/>
            <person name="Cahoon E.B."/>
            <person name="Gedil M."/>
            <person name="Stanke M."/>
            <person name="Haas B.J."/>
            <person name="Wortman J.R."/>
            <person name="Fraser-Liggett C.M."/>
            <person name="Ravel J."/>
            <person name="Rabinowicz P.D."/>
        </authorList>
    </citation>
    <scope>NUCLEOTIDE SEQUENCE [LARGE SCALE GENOMIC DNA]</scope>
    <source>
        <strain evidence="7">cv. Hale</strain>
    </source>
</reference>
<dbReference type="MEROPS" id="A01.974"/>
<keyword evidence="3" id="KW-0964">Secreted</keyword>
<dbReference type="STRING" id="3988.B9RTU7"/>
<dbReference type="PANTHER" id="PTHR47965">
    <property type="entry name" value="ASPARTYL PROTEASE-RELATED"/>
    <property type="match status" value="1"/>
</dbReference>
<dbReference type="EMBL" id="EQ973814">
    <property type="protein sequence ID" value="EEF45329.1"/>
    <property type="molecule type" value="Genomic_DNA"/>
</dbReference>
<accession>B9RTU7</accession>
<gene>
    <name evidence="6" type="ORF">RCOM_0912840</name>
</gene>
<comment type="similarity">
    <text evidence="2">Belongs to the peptidase A1 family.</text>
</comment>
<dbReference type="InterPro" id="IPR021109">
    <property type="entry name" value="Peptidase_aspartic_dom_sf"/>
</dbReference>
<dbReference type="eggNOG" id="KOG1339">
    <property type="taxonomic scope" value="Eukaryota"/>
</dbReference>
<dbReference type="InterPro" id="IPR001461">
    <property type="entry name" value="Aspartic_peptidase_A1"/>
</dbReference>
<protein>
    <submittedName>
        <fullName evidence="6">ATP binding protein, putative</fullName>
    </submittedName>
</protein>
<keyword evidence="7" id="KW-1185">Reference proteome</keyword>
<evidence type="ECO:0000256" key="1">
    <source>
        <dbReference type="ARBA" id="ARBA00004239"/>
    </source>
</evidence>
<evidence type="ECO:0000256" key="3">
    <source>
        <dbReference type="ARBA" id="ARBA00022525"/>
    </source>
</evidence>
<comment type="subcellular location">
    <subcellularLocation>
        <location evidence="1">Secreted</location>
        <location evidence="1">Extracellular space</location>
    </subcellularLocation>
</comment>
<sequence>MWVNCEEGYVSSSYRPVSCDSVLCTLANSHACDTECYSTPKPDCHNNTCAHSPGNPVIHLSTGGQIGQDIVSLQSFNGKTPDRIVSVPNFPFVCSSTLIKFSICLSSSTKPNGAILFGDGPRSIVPKDLLIYTPLIKNPVSTLGPENNVVPTTSSDYFISVNSIRVGGKDIKVNKTLLSINNKGKGGTRISTIKPYTMLHTSLYKALVTAFVRAYGVIPHVEPPFGACFPSFSDELGPKVPFIDLVLEGQGSVYWRISSANSLVKISSIVTCLGFVDGGPDPFTSIVIGGCQLEDNLLQFDLASSRLGFSSSLLARNTSCSNFT</sequence>
<evidence type="ECO:0000256" key="2">
    <source>
        <dbReference type="ARBA" id="ARBA00007447"/>
    </source>
</evidence>
<dbReference type="GO" id="GO:0005576">
    <property type="term" value="C:extracellular region"/>
    <property type="evidence" value="ECO:0007669"/>
    <property type="project" value="UniProtKB-SubCell"/>
</dbReference>
<dbReference type="Proteomes" id="UP000008311">
    <property type="component" value="Unassembled WGS sequence"/>
</dbReference>
<dbReference type="PROSITE" id="PS51767">
    <property type="entry name" value="PEPTIDASE_A1"/>
    <property type="match status" value="1"/>
</dbReference>
<keyword evidence="4" id="KW-0732">Signal</keyword>
<dbReference type="PANTHER" id="PTHR47965:SF54">
    <property type="entry name" value="PEPTIDASE A1 DOMAIN-CONTAINING PROTEIN"/>
    <property type="match status" value="1"/>
</dbReference>
<dbReference type="SUPFAM" id="SSF50630">
    <property type="entry name" value="Acid proteases"/>
    <property type="match status" value="1"/>
</dbReference>
<dbReference type="Pfam" id="PF14543">
    <property type="entry name" value="TAXi_N"/>
    <property type="match status" value="1"/>
</dbReference>
<feature type="domain" description="Peptidase A1" evidence="5">
    <location>
        <begin position="1"/>
        <end position="310"/>
    </location>
</feature>
<dbReference type="Gene3D" id="2.40.70.10">
    <property type="entry name" value="Acid Proteases"/>
    <property type="match status" value="2"/>
</dbReference>
<proteinExistence type="inferred from homology"/>
<dbReference type="GO" id="GO:0004190">
    <property type="term" value="F:aspartic-type endopeptidase activity"/>
    <property type="evidence" value="ECO:0007669"/>
    <property type="project" value="InterPro"/>
</dbReference>
<dbReference type="InterPro" id="IPR032799">
    <property type="entry name" value="TAXi_C"/>
</dbReference>
<evidence type="ECO:0000259" key="5">
    <source>
        <dbReference type="PROSITE" id="PS51767"/>
    </source>
</evidence>
<dbReference type="GO" id="GO:0006508">
    <property type="term" value="P:proteolysis"/>
    <property type="evidence" value="ECO:0007669"/>
    <property type="project" value="InterPro"/>
</dbReference>
<dbReference type="Pfam" id="PF14541">
    <property type="entry name" value="TAXi_C"/>
    <property type="match status" value="1"/>
</dbReference>
<evidence type="ECO:0000313" key="6">
    <source>
        <dbReference type="EMBL" id="EEF45329.1"/>
    </source>
</evidence>
<dbReference type="AlphaFoldDB" id="B9RTU7"/>
<evidence type="ECO:0000256" key="4">
    <source>
        <dbReference type="ARBA" id="ARBA00022729"/>
    </source>
</evidence>
<dbReference type="InterPro" id="IPR033121">
    <property type="entry name" value="PEPTIDASE_A1"/>
</dbReference>
<dbReference type="FunFam" id="2.40.70.10:FF:000041">
    <property type="entry name" value="Basic 7S globulin"/>
    <property type="match status" value="1"/>
</dbReference>